<dbReference type="PROSITE" id="PS50932">
    <property type="entry name" value="HTH_LACI_2"/>
    <property type="match status" value="1"/>
</dbReference>
<dbReference type="InterPro" id="IPR000843">
    <property type="entry name" value="HTH_LacI"/>
</dbReference>
<proteinExistence type="predicted"/>
<dbReference type="CDD" id="cd01392">
    <property type="entry name" value="HTH_LacI"/>
    <property type="match status" value="1"/>
</dbReference>
<dbReference type="SUPFAM" id="SSF47413">
    <property type="entry name" value="lambda repressor-like DNA-binding domains"/>
    <property type="match status" value="1"/>
</dbReference>
<sequence length="307" mass="34702">MTSLSDLSKLSGYSKATISRALSGNGYVSKEARKIILDLAKELDYTPNAIAQDLSAGTTKNIGVVLPYVKHPFFGQILEGILDKSFETGYKIVILPSNYDQNLEIQYLEQLRKKAFEALIFTSREVSEQTVHKYQKYGPIILCHKPKSKKIAASYAERKIGYRNALEWLQEQNCNNIGFLFARYKSPTTSVTLQTYKEIYEEKVRDEQIKTGAVSSADGYKLGPQLTQFDAIFANSDDIAANVWRWFEQQKIPKPVIIGQESLISGQVLNIPTVNNHFQQVGRCAFELAISKEIQQLAIKSEFILNR</sequence>
<feature type="domain" description="HTH lacI-type" evidence="4">
    <location>
        <begin position="2"/>
        <end position="56"/>
    </location>
</feature>
<dbReference type="InterPro" id="IPR028082">
    <property type="entry name" value="Peripla_BP_I"/>
</dbReference>
<dbReference type="RefSeq" id="WP_039116477.1">
    <property type="nucleotide sequence ID" value="NZ_CAKMAO010000004.1"/>
</dbReference>
<reference evidence="5 8" key="2">
    <citation type="journal article" date="2017" name="BMC Genomics">
        <title>Comparative and functional genomics of the Lactococcus lactis taxon; insights into evolution and niche adaptation.</title>
        <authorList>
            <person name="Kelleher P."/>
            <person name="Bottacini F."/>
            <person name="Mahony J."/>
            <person name="Kilcawley K.N."/>
            <person name="van Sinderen D."/>
        </authorList>
    </citation>
    <scope>NUCLEOTIDE SEQUENCE [LARGE SCALE GENOMIC DNA]</scope>
    <source>
        <strain evidence="5 8">UC11</strain>
    </source>
</reference>
<dbReference type="Proteomes" id="UP000192067">
    <property type="component" value="Chromosome"/>
</dbReference>
<reference evidence="6" key="3">
    <citation type="journal article" date="2017" name="Genome Announc.">
        <title>Draft Genome Sequences of 24 Lactococcus lactis Strains.</title>
        <authorList>
            <person name="Backus L."/>
            <person name="Wels M."/>
            <person name="Boekhorst J."/>
            <person name="Dijkstra A.R."/>
            <person name="Beerthuyzen M."/>
            <person name="Kelly W.J."/>
            <person name="Siezen R.J."/>
            <person name="van Hijum S.A."/>
            <person name="Bachmann H."/>
        </authorList>
    </citation>
    <scope>NUCLEOTIDE SEQUENCE</scope>
    <source>
        <strain evidence="6">LMG9447</strain>
    </source>
</reference>
<dbReference type="PATRIC" id="fig|1360.100.peg.776"/>
<accession>A0A0A7T4F1</accession>
<evidence type="ECO:0000256" key="1">
    <source>
        <dbReference type="ARBA" id="ARBA00023015"/>
    </source>
</evidence>
<dbReference type="SMART" id="SM00354">
    <property type="entry name" value="HTH_LACI"/>
    <property type="match status" value="1"/>
</dbReference>
<dbReference type="Pfam" id="PF00532">
    <property type="entry name" value="Peripla_BP_1"/>
    <property type="match status" value="1"/>
</dbReference>
<dbReference type="GO" id="GO:0003700">
    <property type="term" value="F:DNA-binding transcription factor activity"/>
    <property type="evidence" value="ECO:0007669"/>
    <property type="project" value="TreeGrafter"/>
</dbReference>
<organism evidence="6 7">
    <name type="scientific">Lactococcus lactis subsp. lactis</name>
    <name type="common">Streptococcus lactis</name>
    <dbReference type="NCBI Taxonomy" id="1360"/>
    <lineage>
        <taxon>Bacteria</taxon>
        <taxon>Bacillati</taxon>
        <taxon>Bacillota</taxon>
        <taxon>Bacilli</taxon>
        <taxon>Lactobacillales</taxon>
        <taxon>Streptococcaceae</taxon>
        <taxon>Lactococcus</taxon>
    </lineage>
</organism>
<name>A0A0A7T4F1_LACLL</name>
<dbReference type="Gene3D" id="1.10.260.40">
    <property type="entry name" value="lambda repressor-like DNA-binding domains"/>
    <property type="match status" value="1"/>
</dbReference>
<dbReference type="InterPro" id="IPR001761">
    <property type="entry name" value="Peripla_BP/Lac1_sug-bd_dom"/>
</dbReference>
<dbReference type="SUPFAM" id="SSF53822">
    <property type="entry name" value="Periplasmic binding protein-like I"/>
    <property type="match status" value="1"/>
</dbReference>
<evidence type="ECO:0000313" key="5">
    <source>
        <dbReference type="EMBL" id="ARE14435.1"/>
    </source>
</evidence>
<dbReference type="Pfam" id="PF00356">
    <property type="entry name" value="LacI"/>
    <property type="match status" value="1"/>
</dbReference>
<dbReference type="PANTHER" id="PTHR30146:SF105">
    <property type="entry name" value="CATABOLITE CONTROL PROTEIN B"/>
    <property type="match status" value="1"/>
</dbReference>
<evidence type="ECO:0000313" key="7">
    <source>
        <dbReference type="Proteomes" id="UP000053612"/>
    </source>
</evidence>
<keyword evidence="2" id="KW-0238">DNA-binding</keyword>
<evidence type="ECO:0000313" key="6">
    <source>
        <dbReference type="EMBL" id="KSU22133.1"/>
    </source>
</evidence>
<dbReference type="PANTHER" id="PTHR30146">
    <property type="entry name" value="LACI-RELATED TRANSCRIPTIONAL REPRESSOR"/>
    <property type="match status" value="1"/>
</dbReference>
<dbReference type="GO" id="GO:0000976">
    <property type="term" value="F:transcription cis-regulatory region binding"/>
    <property type="evidence" value="ECO:0007669"/>
    <property type="project" value="TreeGrafter"/>
</dbReference>
<reference evidence="7" key="1">
    <citation type="submission" date="2015-10" db="EMBL/GenBank/DDBJ databases">
        <title>Draft Genome Sequences of 11 Lactococcus lactis subspecies cremoris strains.</title>
        <authorList>
            <person name="Wels M."/>
            <person name="Backus L."/>
            <person name="Boekhorst J."/>
            <person name="Dijkstra A."/>
            <person name="Beerthuizen M."/>
            <person name="Kelly W."/>
            <person name="Siezen R."/>
            <person name="Bachmann H."/>
            <person name="Van Hijum S."/>
        </authorList>
    </citation>
    <scope>NUCLEOTIDE SEQUENCE [LARGE SCALE GENOMIC DNA]</scope>
    <source>
        <strain evidence="7">LMG9449</strain>
    </source>
</reference>
<dbReference type="Gene3D" id="3.40.50.2300">
    <property type="match status" value="2"/>
</dbReference>
<protein>
    <submittedName>
        <fullName evidence="5">Catabolite control protein B transcriptional regulator LacI family</fullName>
    </submittedName>
    <submittedName>
        <fullName evidence="6">Putative transcriptional regulator</fullName>
    </submittedName>
</protein>
<keyword evidence="1" id="KW-0805">Transcription regulation</keyword>
<evidence type="ECO:0000256" key="3">
    <source>
        <dbReference type="ARBA" id="ARBA00023163"/>
    </source>
</evidence>
<keyword evidence="3" id="KW-0804">Transcription</keyword>
<dbReference type="EMBL" id="CP015904">
    <property type="protein sequence ID" value="ARE14435.1"/>
    <property type="molecule type" value="Genomic_DNA"/>
</dbReference>
<evidence type="ECO:0000256" key="2">
    <source>
        <dbReference type="ARBA" id="ARBA00023125"/>
    </source>
</evidence>
<dbReference type="InterPro" id="IPR010982">
    <property type="entry name" value="Lambda_DNA-bd_dom_sf"/>
</dbReference>
<evidence type="ECO:0000259" key="4">
    <source>
        <dbReference type="PROSITE" id="PS50932"/>
    </source>
</evidence>
<dbReference type="EMBL" id="LKLS01000013">
    <property type="protein sequence ID" value="KSU22133.1"/>
    <property type="molecule type" value="Genomic_DNA"/>
</dbReference>
<dbReference type="CDD" id="cd06286">
    <property type="entry name" value="PBP1_CcpB-like"/>
    <property type="match status" value="1"/>
</dbReference>
<dbReference type="Proteomes" id="UP000053612">
    <property type="component" value="Unassembled WGS sequence"/>
</dbReference>
<evidence type="ECO:0000313" key="8">
    <source>
        <dbReference type="Proteomes" id="UP000192067"/>
    </source>
</evidence>
<dbReference type="AlphaFoldDB" id="A0A0A7T4F1"/>
<gene>
    <name evidence="5" type="ORF">LLUC11_2112</name>
    <name evidence="6" type="ORF">LMG9449_0350</name>
</gene>